<dbReference type="Pfam" id="PF00069">
    <property type="entry name" value="Pkinase"/>
    <property type="match status" value="1"/>
</dbReference>
<dbReference type="KEGG" id="pmad:BAY61_05635"/>
<name>A0A222VKV6_9PSEU</name>
<evidence type="ECO:0000256" key="5">
    <source>
        <dbReference type="ARBA" id="ARBA00022777"/>
    </source>
</evidence>
<dbReference type="InterPro" id="IPR053524">
    <property type="entry name" value="Aerial_hyphae_peptide-synth"/>
</dbReference>
<dbReference type="EMBL" id="FMZE01000002">
    <property type="protein sequence ID" value="SDC44510.1"/>
    <property type="molecule type" value="Genomic_DNA"/>
</dbReference>
<keyword evidence="2" id="KW-0723">Serine/threonine-protein kinase</keyword>
<dbReference type="PANTHER" id="PTHR43289:SF6">
    <property type="entry name" value="SERINE_THREONINE-PROTEIN KINASE NEKL-3"/>
    <property type="match status" value="1"/>
</dbReference>
<dbReference type="PANTHER" id="PTHR43289">
    <property type="entry name" value="MITOGEN-ACTIVATED PROTEIN KINASE KINASE KINASE 20-RELATED"/>
    <property type="match status" value="1"/>
</dbReference>
<dbReference type="GO" id="GO:0031179">
    <property type="term" value="P:peptide modification"/>
    <property type="evidence" value="ECO:0007669"/>
    <property type="project" value="InterPro"/>
</dbReference>
<accession>A0A222VKV6</accession>
<evidence type="ECO:0000313" key="8">
    <source>
        <dbReference type="EMBL" id="SDC44510.1"/>
    </source>
</evidence>
<dbReference type="InterPro" id="IPR007822">
    <property type="entry name" value="LANC-like"/>
</dbReference>
<dbReference type="AlphaFoldDB" id="A0A222VKV6"/>
<organism evidence="8 9">
    <name type="scientific">Prauserella marina</name>
    <dbReference type="NCBI Taxonomy" id="530584"/>
    <lineage>
        <taxon>Bacteria</taxon>
        <taxon>Bacillati</taxon>
        <taxon>Actinomycetota</taxon>
        <taxon>Actinomycetes</taxon>
        <taxon>Pseudonocardiales</taxon>
        <taxon>Pseudonocardiaceae</taxon>
        <taxon>Prauserella</taxon>
    </lineage>
</organism>
<dbReference type="CDD" id="cd04791">
    <property type="entry name" value="LanC_SerThrkinase"/>
    <property type="match status" value="1"/>
</dbReference>
<dbReference type="GO" id="GO:0004674">
    <property type="term" value="F:protein serine/threonine kinase activity"/>
    <property type="evidence" value="ECO:0007669"/>
    <property type="project" value="UniProtKB-KW"/>
</dbReference>
<dbReference type="InterPro" id="IPR000719">
    <property type="entry name" value="Prot_kinase_dom"/>
</dbReference>
<dbReference type="RefSeq" id="WP_091800699.1">
    <property type="nucleotide sequence ID" value="NZ_QGTN01000001.1"/>
</dbReference>
<dbReference type="Pfam" id="PF25816">
    <property type="entry name" value="RamC_N"/>
    <property type="match status" value="1"/>
</dbReference>
<dbReference type="SUPFAM" id="SSF56112">
    <property type="entry name" value="Protein kinase-like (PK-like)"/>
    <property type="match status" value="1"/>
</dbReference>
<dbReference type="EC" id="2.7.11.1" evidence="1"/>
<evidence type="ECO:0000256" key="1">
    <source>
        <dbReference type="ARBA" id="ARBA00012513"/>
    </source>
</evidence>
<dbReference type="GO" id="GO:0005524">
    <property type="term" value="F:ATP binding"/>
    <property type="evidence" value="ECO:0007669"/>
    <property type="project" value="UniProtKB-KW"/>
</dbReference>
<evidence type="ECO:0000256" key="6">
    <source>
        <dbReference type="ARBA" id="ARBA00022840"/>
    </source>
</evidence>
<dbReference type="InterPro" id="IPR058053">
    <property type="entry name" value="RamC_C"/>
</dbReference>
<evidence type="ECO:0000313" key="9">
    <source>
        <dbReference type="Proteomes" id="UP000199494"/>
    </source>
</evidence>
<reference evidence="8 9" key="1">
    <citation type="submission" date="2016-10" db="EMBL/GenBank/DDBJ databases">
        <authorList>
            <person name="de Groot N.N."/>
        </authorList>
    </citation>
    <scope>NUCLEOTIDE SEQUENCE [LARGE SCALE GENOMIC DNA]</scope>
    <source>
        <strain evidence="8 9">CGMCC 4.5506</strain>
    </source>
</reference>
<dbReference type="SMART" id="SM00220">
    <property type="entry name" value="S_TKc"/>
    <property type="match status" value="1"/>
</dbReference>
<keyword evidence="5 8" id="KW-0418">Kinase</keyword>
<feature type="domain" description="Protein kinase" evidence="7">
    <location>
        <begin position="223"/>
        <end position="535"/>
    </location>
</feature>
<dbReference type="SUPFAM" id="SSF158745">
    <property type="entry name" value="LanC-like"/>
    <property type="match status" value="1"/>
</dbReference>
<sequence length="878" mass="94967">MEHRYEEFCLADPLFFDEQRGSAAERFARFTPLPEEGWAERQHGTWRVLHPLGASLPYQGWKIHVSATLDNAEQVLTTVYECLVERAVTFKHLTDLAVLLARNSKYAPREASGKLVTIYPRDDREFETLVTELDQRIGGQAGPYILSDLRYGDGPLYVRYGGFTERWIDSGGTRVLGIAREDGTLVPDHRGPVFALPDWVELPEFLAPHLAARSAKSTGDFAYHVNRPLHFSNGGGVYLAEHAREGNQVVLKEARPHAGLDGDKVDAVARLRREHRALTSLTDVPGVPAVYELTPVWEHLFLAMEHRPGVPLHSWLGANYPLTNYRASDSDVAAYTRRALGIADRIGETVSEIHLRGLVFNDLHPANVLVTDDDSVSLIDFELAGPPGPARRPTLGAPGFRAPADRTGFEVDDYALAALRLWLFLPLSALFELAPAKLPEWVRFVEDRFPLPNGYGESILATLRRGTREKDDRDREGRAVGRGTIGHRTTAPVTVLDDPEPDWNLVRKSIAQAILTSATPERPDRLFPGDIEQFRLGGLGFGHGAAGVLHALAVEGLGRSPEHDRWLRDAIDRNRPLAPGFLDGAAGIAYVLHGFGDHDTANALLADARRSIAKTRDHGLANGLAGIGLTLLYLGDGGGESGELGERLVAELESAAPPGRKAKAGLVEGWSGPALLFTRLFEATGDGEWLVHAERALSRDLAECVPARDGSMQVRDGVKRTLPFLGTGSAGIAMAAMELAKHTSDDGTSVRQLPLLLRACRAEAALQCGLLAGRGGLLATLAAARRYGHDPTAEDAIASHLARLAWHAIPFALPDGDGDDGIAFPGNKLLRLSMDVATGSAGVLLSISTALDDHSGVLPFLAPVPTVGDDSVIASSPH</sequence>
<dbReference type="PROSITE" id="PS50011">
    <property type="entry name" value="PROTEIN_KINASE_DOM"/>
    <property type="match status" value="1"/>
</dbReference>
<proteinExistence type="predicted"/>
<keyword evidence="4" id="KW-0547">Nucleotide-binding</keyword>
<dbReference type="Gene3D" id="1.50.10.20">
    <property type="match status" value="2"/>
</dbReference>
<keyword evidence="6" id="KW-0067">ATP-binding</keyword>
<gene>
    <name evidence="8" type="ORF">SAMN05421630_102134</name>
</gene>
<dbReference type="SMART" id="SM01260">
    <property type="entry name" value="LANC_like"/>
    <property type="match status" value="1"/>
</dbReference>
<dbReference type="NCBIfam" id="NF038151">
    <property type="entry name" value="lanthi_synth_III"/>
    <property type="match status" value="1"/>
</dbReference>
<protein>
    <recommendedName>
        <fullName evidence="1">non-specific serine/threonine protein kinase</fullName>
        <ecNumber evidence="1">2.7.11.1</ecNumber>
    </recommendedName>
</protein>
<dbReference type="STRING" id="530584.SAMN05421630_102134"/>
<dbReference type="Gene3D" id="1.10.510.10">
    <property type="entry name" value="Transferase(Phosphotransferase) domain 1"/>
    <property type="match status" value="1"/>
</dbReference>
<evidence type="ECO:0000256" key="3">
    <source>
        <dbReference type="ARBA" id="ARBA00022679"/>
    </source>
</evidence>
<dbReference type="InterPro" id="IPR057929">
    <property type="entry name" value="RamC_N"/>
</dbReference>
<keyword evidence="3" id="KW-0808">Transferase</keyword>
<evidence type="ECO:0000259" key="7">
    <source>
        <dbReference type="PROSITE" id="PS50011"/>
    </source>
</evidence>
<dbReference type="OrthoDB" id="1492512at2"/>
<evidence type="ECO:0000256" key="2">
    <source>
        <dbReference type="ARBA" id="ARBA00022527"/>
    </source>
</evidence>
<dbReference type="Proteomes" id="UP000199494">
    <property type="component" value="Unassembled WGS sequence"/>
</dbReference>
<dbReference type="InterPro" id="IPR011009">
    <property type="entry name" value="Kinase-like_dom_sf"/>
</dbReference>
<evidence type="ECO:0000256" key="4">
    <source>
        <dbReference type="ARBA" id="ARBA00022741"/>
    </source>
</evidence>
<keyword evidence="9" id="KW-1185">Reference proteome</keyword>